<keyword evidence="3 4" id="KW-0810">Translation regulation</keyword>
<organism evidence="5 6">
    <name type="scientific">Paenibacillus qinlingensis</name>
    <dbReference type="NCBI Taxonomy" id="1837343"/>
    <lineage>
        <taxon>Bacteria</taxon>
        <taxon>Bacillati</taxon>
        <taxon>Bacillota</taxon>
        <taxon>Bacilli</taxon>
        <taxon>Bacillales</taxon>
        <taxon>Paenibacillaceae</taxon>
        <taxon>Paenibacillus</taxon>
    </lineage>
</organism>
<dbReference type="NCBIfam" id="NF009793">
    <property type="entry name" value="PRK13285.1-1"/>
    <property type="match status" value="1"/>
</dbReference>
<proteinExistence type="inferred from homology"/>
<comment type="subcellular location">
    <subcellularLocation>
        <location evidence="4">Cytoplasm</location>
    </subcellularLocation>
</comment>
<protein>
    <recommendedName>
        <fullName evidence="4">Flagellar assembly factor FliW</fullName>
    </recommendedName>
</protein>
<sequence length="146" mass="16971">MILDTLSLGQLTYEEEDIITFIQGIPGFEDLHKYLIIESNDHEAIVYLQSIEDSLLHFAMLNPFYVYMQYEFELEEADREELAIQAEEDVAVWSLVTMHEDVGQTTINLLAPIILNKKGKKAKQVVLHKSEYRTKHRLIELMQVST</sequence>
<dbReference type="InterPro" id="IPR024046">
    <property type="entry name" value="Flagellar_assmbl_FliW_dom_sf"/>
</dbReference>
<dbReference type="PANTHER" id="PTHR39190:SF1">
    <property type="entry name" value="FLAGELLAR ASSEMBLY FACTOR FLIW"/>
    <property type="match status" value="1"/>
</dbReference>
<name>A0ABU1P1I5_9BACL</name>
<evidence type="ECO:0000313" key="6">
    <source>
        <dbReference type="Proteomes" id="UP001267290"/>
    </source>
</evidence>
<dbReference type="Gene3D" id="2.30.290.10">
    <property type="entry name" value="BH3618-like"/>
    <property type="match status" value="1"/>
</dbReference>
<comment type="function">
    <text evidence="4">Acts as an anti-CsrA protein, binds CsrA and prevents it from repressing translation of its target genes, one of which is flagellin. Binds to flagellin and participates in the assembly of the flagellum.</text>
</comment>
<keyword evidence="2 4" id="KW-1005">Bacterial flagellum biogenesis</keyword>
<dbReference type="HAMAP" id="MF_01185">
    <property type="entry name" value="FliW"/>
    <property type="match status" value="1"/>
</dbReference>
<dbReference type="RefSeq" id="WP_310501069.1">
    <property type="nucleotide sequence ID" value="NZ_JAVDSB010000011.1"/>
</dbReference>
<dbReference type="PANTHER" id="PTHR39190">
    <property type="entry name" value="FLAGELLAR ASSEMBLY FACTOR FLIW"/>
    <property type="match status" value="1"/>
</dbReference>
<comment type="subunit">
    <text evidence="4">Interacts with translational regulator CsrA and flagellin(s).</text>
</comment>
<reference evidence="5 6" key="1">
    <citation type="submission" date="2023-07" db="EMBL/GenBank/DDBJ databases">
        <title>Sorghum-associated microbial communities from plants grown in Nebraska, USA.</title>
        <authorList>
            <person name="Schachtman D."/>
        </authorList>
    </citation>
    <scope>NUCLEOTIDE SEQUENCE [LARGE SCALE GENOMIC DNA]</scope>
    <source>
        <strain evidence="5 6">CC258</strain>
    </source>
</reference>
<dbReference type="EMBL" id="JAVDSB010000011">
    <property type="protein sequence ID" value="MDR6553606.1"/>
    <property type="molecule type" value="Genomic_DNA"/>
</dbReference>
<keyword evidence="6" id="KW-1185">Reference proteome</keyword>
<dbReference type="SUPFAM" id="SSF141457">
    <property type="entry name" value="BH3618-like"/>
    <property type="match status" value="1"/>
</dbReference>
<keyword evidence="5" id="KW-0966">Cell projection</keyword>
<keyword evidence="5" id="KW-0282">Flagellum</keyword>
<accession>A0ABU1P1I5</accession>
<evidence type="ECO:0000256" key="3">
    <source>
        <dbReference type="ARBA" id="ARBA00022845"/>
    </source>
</evidence>
<comment type="similarity">
    <text evidence="4">Belongs to the FliW family.</text>
</comment>
<comment type="caution">
    <text evidence="5">The sequence shown here is derived from an EMBL/GenBank/DDBJ whole genome shotgun (WGS) entry which is preliminary data.</text>
</comment>
<gene>
    <name evidence="4" type="primary">fliW</name>
    <name evidence="5" type="ORF">J2736_004813</name>
</gene>
<keyword evidence="1 4" id="KW-0963">Cytoplasm</keyword>
<dbReference type="Proteomes" id="UP001267290">
    <property type="component" value="Unassembled WGS sequence"/>
</dbReference>
<evidence type="ECO:0000313" key="5">
    <source>
        <dbReference type="EMBL" id="MDR6553606.1"/>
    </source>
</evidence>
<dbReference type="InterPro" id="IPR003775">
    <property type="entry name" value="Flagellar_assembly_factor_FliW"/>
</dbReference>
<dbReference type="Pfam" id="PF02623">
    <property type="entry name" value="FliW"/>
    <property type="match status" value="1"/>
</dbReference>
<keyword evidence="4" id="KW-0143">Chaperone</keyword>
<evidence type="ECO:0000256" key="2">
    <source>
        <dbReference type="ARBA" id="ARBA00022795"/>
    </source>
</evidence>
<evidence type="ECO:0000256" key="1">
    <source>
        <dbReference type="ARBA" id="ARBA00022490"/>
    </source>
</evidence>
<evidence type="ECO:0000256" key="4">
    <source>
        <dbReference type="HAMAP-Rule" id="MF_01185"/>
    </source>
</evidence>
<keyword evidence="5" id="KW-0969">Cilium</keyword>